<dbReference type="Pfam" id="PF02518">
    <property type="entry name" value="HATPase_c"/>
    <property type="match status" value="1"/>
</dbReference>
<name>A0A1I2TXY8_9FIRM</name>
<dbReference type="Gene3D" id="3.30.565.10">
    <property type="entry name" value="Histidine kinase-like ATPase, C-terminal domain"/>
    <property type="match status" value="1"/>
</dbReference>
<dbReference type="RefSeq" id="WP_165613493.1">
    <property type="nucleotide sequence ID" value="NZ_FOOX01000008.1"/>
</dbReference>
<dbReference type="Proteomes" id="UP000199337">
    <property type="component" value="Unassembled WGS sequence"/>
</dbReference>
<dbReference type="GO" id="GO:0004673">
    <property type="term" value="F:protein histidine kinase activity"/>
    <property type="evidence" value="ECO:0007669"/>
    <property type="project" value="UniProtKB-EC"/>
</dbReference>
<evidence type="ECO:0000256" key="4">
    <source>
        <dbReference type="ARBA" id="ARBA00022679"/>
    </source>
</evidence>
<keyword evidence="3" id="KW-0597">Phosphoprotein</keyword>
<evidence type="ECO:0000256" key="3">
    <source>
        <dbReference type="ARBA" id="ARBA00022553"/>
    </source>
</evidence>
<dbReference type="PANTHER" id="PTHR43065:SF10">
    <property type="entry name" value="PEROXIDE STRESS-ACTIVATED HISTIDINE KINASE MAK3"/>
    <property type="match status" value="1"/>
</dbReference>
<protein>
    <recommendedName>
        <fullName evidence="2">histidine kinase</fullName>
        <ecNumber evidence="2">2.7.13.3</ecNumber>
    </recommendedName>
</protein>
<keyword evidence="11" id="KW-1185">Reference proteome</keyword>
<keyword evidence="6 10" id="KW-0418">Kinase</keyword>
<evidence type="ECO:0000313" key="11">
    <source>
        <dbReference type="Proteomes" id="UP000199337"/>
    </source>
</evidence>
<organism evidence="10 11">
    <name type="scientific">Desulfotruncus arcticus DSM 17038</name>
    <dbReference type="NCBI Taxonomy" id="1121424"/>
    <lineage>
        <taxon>Bacteria</taxon>
        <taxon>Bacillati</taxon>
        <taxon>Bacillota</taxon>
        <taxon>Clostridia</taxon>
        <taxon>Eubacteriales</taxon>
        <taxon>Desulfallaceae</taxon>
        <taxon>Desulfotruncus</taxon>
    </lineage>
</organism>
<evidence type="ECO:0000256" key="1">
    <source>
        <dbReference type="ARBA" id="ARBA00000085"/>
    </source>
</evidence>
<proteinExistence type="predicted"/>
<sequence>MEELSQHLLDVAVNSLEAGATELTININENIPANTLQIEVADNGPGISRADVAKVKDPFYTTKHNKRVGLGIPLFMEAVERCCGSFEIKAQPRQGTVVTATFPHNHLDRAPLGDVAGTLVTLLAANDSIDFFYNHLYNNRSFSFNTRDFRVLLRDIPIKTPEIMVWLKNYLHNNILKLRRERKVEEFRRTG</sequence>
<evidence type="ECO:0000256" key="5">
    <source>
        <dbReference type="ARBA" id="ARBA00022741"/>
    </source>
</evidence>
<dbReference type="PANTHER" id="PTHR43065">
    <property type="entry name" value="SENSOR HISTIDINE KINASE"/>
    <property type="match status" value="1"/>
</dbReference>
<comment type="catalytic activity">
    <reaction evidence="1">
        <text>ATP + protein L-histidine = ADP + protein N-phospho-L-histidine.</text>
        <dbReference type="EC" id="2.7.13.3"/>
    </reaction>
</comment>
<dbReference type="SUPFAM" id="SSF55874">
    <property type="entry name" value="ATPase domain of HSP90 chaperone/DNA topoisomerase II/histidine kinase"/>
    <property type="match status" value="1"/>
</dbReference>
<evidence type="ECO:0000256" key="8">
    <source>
        <dbReference type="ARBA" id="ARBA00023012"/>
    </source>
</evidence>
<dbReference type="GO" id="GO:0000160">
    <property type="term" value="P:phosphorelay signal transduction system"/>
    <property type="evidence" value="ECO:0007669"/>
    <property type="project" value="UniProtKB-KW"/>
</dbReference>
<dbReference type="InterPro" id="IPR003594">
    <property type="entry name" value="HATPase_dom"/>
</dbReference>
<dbReference type="InterPro" id="IPR004358">
    <property type="entry name" value="Sig_transdc_His_kin-like_C"/>
</dbReference>
<keyword evidence="7" id="KW-0067">ATP-binding</keyword>
<evidence type="ECO:0000256" key="7">
    <source>
        <dbReference type="ARBA" id="ARBA00022840"/>
    </source>
</evidence>
<feature type="domain" description="Histidine kinase" evidence="9">
    <location>
        <begin position="1"/>
        <end position="106"/>
    </location>
</feature>
<dbReference type="EC" id="2.7.13.3" evidence="2"/>
<gene>
    <name evidence="10" type="ORF">SAMN05660649_02400</name>
</gene>
<reference evidence="11" key="1">
    <citation type="submission" date="2016-10" db="EMBL/GenBank/DDBJ databases">
        <authorList>
            <person name="Varghese N."/>
            <person name="Submissions S."/>
        </authorList>
    </citation>
    <scope>NUCLEOTIDE SEQUENCE [LARGE SCALE GENOMIC DNA]</scope>
    <source>
        <strain evidence="11">DSM 17038</strain>
    </source>
</reference>
<dbReference type="InterPro" id="IPR036890">
    <property type="entry name" value="HATPase_C_sf"/>
</dbReference>
<dbReference type="InterPro" id="IPR005467">
    <property type="entry name" value="His_kinase_dom"/>
</dbReference>
<keyword evidence="5" id="KW-0547">Nucleotide-binding</keyword>
<dbReference type="PRINTS" id="PR00344">
    <property type="entry name" value="BCTRLSENSOR"/>
</dbReference>
<dbReference type="PROSITE" id="PS50109">
    <property type="entry name" value="HIS_KIN"/>
    <property type="match status" value="1"/>
</dbReference>
<evidence type="ECO:0000256" key="2">
    <source>
        <dbReference type="ARBA" id="ARBA00012438"/>
    </source>
</evidence>
<evidence type="ECO:0000256" key="6">
    <source>
        <dbReference type="ARBA" id="ARBA00022777"/>
    </source>
</evidence>
<accession>A0A1I2TXY8</accession>
<dbReference type="AlphaFoldDB" id="A0A1I2TXY8"/>
<dbReference type="STRING" id="341036.SAMN05660649_02400"/>
<keyword evidence="8" id="KW-0902">Two-component regulatory system</keyword>
<dbReference type="SMART" id="SM00387">
    <property type="entry name" value="HATPase_c"/>
    <property type="match status" value="1"/>
</dbReference>
<dbReference type="EMBL" id="FOOX01000008">
    <property type="protein sequence ID" value="SFG69730.1"/>
    <property type="molecule type" value="Genomic_DNA"/>
</dbReference>
<dbReference type="GO" id="GO:0005524">
    <property type="term" value="F:ATP binding"/>
    <property type="evidence" value="ECO:0007669"/>
    <property type="project" value="UniProtKB-KW"/>
</dbReference>
<keyword evidence="4" id="KW-0808">Transferase</keyword>
<evidence type="ECO:0000313" key="10">
    <source>
        <dbReference type="EMBL" id="SFG69730.1"/>
    </source>
</evidence>
<evidence type="ECO:0000259" key="9">
    <source>
        <dbReference type="PROSITE" id="PS50109"/>
    </source>
</evidence>